<dbReference type="PROSITE" id="PS51163">
    <property type="entry name" value="YRDC"/>
    <property type="match status" value="1"/>
</dbReference>
<dbReference type="GO" id="GO:0008270">
    <property type="term" value="F:zinc ion binding"/>
    <property type="evidence" value="ECO:0007669"/>
    <property type="project" value="InterPro"/>
</dbReference>
<dbReference type="Gene3D" id="3.30.110.120">
    <property type="match status" value="1"/>
</dbReference>
<dbReference type="Gene3D" id="3.30.420.40">
    <property type="match status" value="1"/>
</dbReference>
<dbReference type="Pfam" id="PF01300">
    <property type="entry name" value="Sua5_yciO_yrdC"/>
    <property type="match status" value="1"/>
</dbReference>
<dbReference type="Pfam" id="PF22521">
    <property type="entry name" value="HypF_C_2"/>
    <property type="match status" value="1"/>
</dbReference>
<feature type="compositionally biased region" description="Polar residues" evidence="3">
    <location>
        <begin position="1"/>
        <end position="27"/>
    </location>
</feature>
<comment type="catalytic activity">
    <reaction evidence="2">
        <text>an acyl phosphate + H2O = a carboxylate + phosphate + H(+)</text>
        <dbReference type="Rhea" id="RHEA:14965"/>
        <dbReference type="ChEBI" id="CHEBI:15377"/>
        <dbReference type="ChEBI" id="CHEBI:15378"/>
        <dbReference type="ChEBI" id="CHEBI:29067"/>
        <dbReference type="ChEBI" id="CHEBI:43474"/>
        <dbReference type="ChEBI" id="CHEBI:59918"/>
        <dbReference type="EC" id="3.6.1.7"/>
    </reaction>
</comment>
<dbReference type="InterPro" id="IPR017945">
    <property type="entry name" value="DHBP_synth_RibB-like_a/b_dom"/>
</dbReference>
<feature type="region of interest" description="Disordered" evidence="3">
    <location>
        <begin position="1"/>
        <end position="29"/>
    </location>
</feature>
<dbReference type="PANTHER" id="PTHR42959:SF1">
    <property type="entry name" value="CARBAMOYLTRANSFERASE HYPF"/>
    <property type="match status" value="1"/>
</dbReference>
<dbReference type="Proteomes" id="UP000271003">
    <property type="component" value="Chromosome"/>
</dbReference>
<evidence type="ECO:0000256" key="3">
    <source>
        <dbReference type="SAM" id="MobiDB-lite"/>
    </source>
</evidence>
<dbReference type="GO" id="GO:0003998">
    <property type="term" value="F:acylphosphatase activity"/>
    <property type="evidence" value="ECO:0007669"/>
    <property type="project" value="UniProtKB-EC"/>
</dbReference>
<dbReference type="Pfam" id="PF17788">
    <property type="entry name" value="HypF_C"/>
    <property type="match status" value="1"/>
</dbReference>
<dbReference type="AlphaFoldDB" id="A0A2Z6ICH9"/>
<dbReference type="EC" id="3.6.1.7" evidence="2"/>
<evidence type="ECO:0000259" key="4">
    <source>
        <dbReference type="PROSITE" id="PS51160"/>
    </source>
</evidence>
<evidence type="ECO:0000256" key="2">
    <source>
        <dbReference type="PROSITE-ProRule" id="PRU00520"/>
    </source>
</evidence>
<dbReference type="Pfam" id="PF00708">
    <property type="entry name" value="Acylphosphatase"/>
    <property type="match status" value="1"/>
</dbReference>
<dbReference type="GO" id="GO:0003725">
    <property type="term" value="F:double-stranded RNA binding"/>
    <property type="evidence" value="ECO:0007669"/>
    <property type="project" value="InterPro"/>
</dbReference>
<dbReference type="InterPro" id="IPR006070">
    <property type="entry name" value="Sua5-like_dom"/>
</dbReference>
<organism evidence="6 7">
    <name type="scientific">Sutterella megalosphaeroides</name>
    <dbReference type="NCBI Taxonomy" id="2494234"/>
    <lineage>
        <taxon>Bacteria</taxon>
        <taxon>Pseudomonadati</taxon>
        <taxon>Pseudomonadota</taxon>
        <taxon>Betaproteobacteria</taxon>
        <taxon>Burkholderiales</taxon>
        <taxon>Sutterellaceae</taxon>
        <taxon>Sutterella</taxon>
    </lineage>
</organism>
<dbReference type="RefSeq" id="WP_232008763.1">
    <property type="nucleotide sequence ID" value="NZ_AP018786.1"/>
</dbReference>
<dbReference type="EMBL" id="AP018786">
    <property type="protein sequence ID" value="BBF23620.1"/>
    <property type="molecule type" value="Genomic_DNA"/>
</dbReference>
<dbReference type="PROSITE" id="PS51160">
    <property type="entry name" value="ACYLPHOSPHATASE_3"/>
    <property type="match status" value="1"/>
</dbReference>
<evidence type="ECO:0000313" key="7">
    <source>
        <dbReference type="Proteomes" id="UP000271003"/>
    </source>
</evidence>
<name>A0A2Z6ICH9_9BURK</name>
<dbReference type="GO" id="GO:0016743">
    <property type="term" value="F:carboxyl- or carbamoyltransferase activity"/>
    <property type="evidence" value="ECO:0007669"/>
    <property type="project" value="TreeGrafter"/>
</dbReference>
<dbReference type="SUPFAM" id="SSF55821">
    <property type="entry name" value="YrdC/RibB"/>
    <property type="match status" value="1"/>
</dbReference>
<reference evidence="6 7" key="1">
    <citation type="journal article" date="2018" name="Int. J. Syst. Evol. Microbiol.">
        <title>Mesosutterella multiformis gen. nov., sp. nov., a member of the family Sutterellaceae and Sutterella megalosphaeroides sp. nov., isolated from human faeces.</title>
        <authorList>
            <person name="Sakamoto M."/>
            <person name="Ikeyama N."/>
            <person name="Kunihiro T."/>
            <person name="Iino T."/>
            <person name="Yuki M."/>
            <person name="Ohkuma M."/>
        </authorList>
    </citation>
    <scope>NUCLEOTIDE SEQUENCE [LARGE SCALE GENOMIC DNA]</scope>
    <source>
        <strain evidence="6 7">6FBBBH3</strain>
    </source>
</reference>
<accession>A0A2Z6ICH9</accession>
<protein>
    <recommendedName>
        <fullName evidence="2">acylphosphatase</fullName>
        <ecNumber evidence="2">3.6.1.7</ecNumber>
    </recommendedName>
</protein>
<dbReference type="InterPro" id="IPR051060">
    <property type="entry name" value="Carbamoyltrans_HypF-like"/>
</dbReference>
<comment type="similarity">
    <text evidence="1">Belongs to the carbamoyltransferase HypF family.</text>
</comment>
<dbReference type="Gene3D" id="3.30.420.360">
    <property type="match status" value="1"/>
</dbReference>
<proteinExistence type="inferred from homology"/>
<evidence type="ECO:0000256" key="1">
    <source>
        <dbReference type="ARBA" id="ARBA00008097"/>
    </source>
</evidence>
<dbReference type="GO" id="GO:0051604">
    <property type="term" value="P:protein maturation"/>
    <property type="evidence" value="ECO:0007669"/>
    <property type="project" value="TreeGrafter"/>
</dbReference>
<gene>
    <name evidence="6" type="primary">hypF</name>
    <name evidence="6" type="ORF">SUTMEG_15110</name>
</gene>
<dbReference type="KEGG" id="sutt:SUTMEG_15110"/>
<dbReference type="Gene3D" id="3.90.870.50">
    <property type="match status" value="1"/>
</dbReference>
<dbReference type="PANTHER" id="PTHR42959">
    <property type="entry name" value="CARBAMOYLTRANSFERASE"/>
    <property type="match status" value="1"/>
</dbReference>
<dbReference type="Pfam" id="PF07503">
    <property type="entry name" value="zf-HYPF"/>
    <property type="match status" value="2"/>
</dbReference>
<evidence type="ECO:0000313" key="6">
    <source>
        <dbReference type="EMBL" id="BBF23620.1"/>
    </source>
</evidence>
<dbReference type="SUPFAM" id="SSF54975">
    <property type="entry name" value="Acylphosphatase/BLUF domain-like"/>
    <property type="match status" value="1"/>
</dbReference>
<sequence length="868" mass="93257">MKHSENPTTMPQNTPDTRNSSDSSNGSREARIVRVTGLVQGVGFRPTVYRIAAALNLAGRVWNDEAGVGIRLEGDASALDAFPDTLLAEKPPLARIDSIEMTKALPEGLEGFSISETHAGGRVTASITADAGTCEACFADMFSSSNRRYRYPFTNCTHCGPRFTITRRLPYDRPQTSMAKFPMCPACLREYEDPLDRRFHAQPNACPVCGPELQLLLPTGKPAELVPEDAGDPVRAVVRALKAGLTVALKGLGGFHLACDARNAEAVARLRSRKHRDEKPLAVMGASVEALEQYVVFTPEEKRLLTSPARPIVLARKRTAEGATDTAIDTTTGANALTDAEFDARLEGIAPGLTDIGVMLPYTPLHAMIFHTFAGEPEGTAWMHDAGVDTLLVMTSANPGGEPLVTQNEEAVERLGSMADYILIHNRDILLRCDDSVVRVADEKPLFIRRSRGFVPEGIKTGVSDLPCVLALGPYLKSTCAISRGDEIVLSQHIGDLENRSTERALEEAVEHLESILDARVEALACDLHPDFFSTRFAQVLADERHLPLIRVPHHAAHVGAVMAEAGLTGEIPVLGLALDGVGLGPVLEGVDSAESTTIWGGELLLAGSTGFERLGTLRSLPLPGGDRAAREPWRMGAALLTELGRETEIARRFAGHVTPQMAEAIVQLIRNPRLTKRTTSTGRWFDAAASLLAGVPVQHDEATAAMRLESLAARSKATFADSELDALVRVTEQGVLDLLPLMDRLLDGHDRGESHEDGALLFHLALAKGLVRWVGEVRAACADTPMDPKHVALSGGCFANRFLASGVAKGLEAMGLEALLPRKAPAGDGGVAAGEAWLASRIVEHAKATGLPPADYVFRADRTLRNR</sequence>
<feature type="active site" evidence="2">
    <location>
        <position position="63"/>
    </location>
</feature>
<feature type="domain" description="YrdC-like" evidence="5">
    <location>
        <begin position="231"/>
        <end position="453"/>
    </location>
</feature>
<keyword evidence="6" id="KW-0808">Transferase</keyword>
<dbReference type="InterPro" id="IPR041440">
    <property type="entry name" value="HypF_C"/>
</dbReference>
<dbReference type="InterPro" id="IPR001792">
    <property type="entry name" value="Acylphosphatase-like_dom"/>
</dbReference>
<dbReference type="InterPro" id="IPR036046">
    <property type="entry name" value="Acylphosphatase-like_dom_sf"/>
</dbReference>
<dbReference type="InterPro" id="IPR011125">
    <property type="entry name" value="Znf_HypF"/>
</dbReference>
<dbReference type="InterPro" id="IPR017968">
    <property type="entry name" value="Acylphosphatase_CS"/>
</dbReference>
<feature type="domain" description="Acylphosphatase-like" evidence="4">
    <location>
        <begin position="30"/>
        <end position="116"/>
    </location>
</feature>
<dbReference type="InterPro" id="IPR055128">
    <property type="entry name" value="HypF_C_2"/>
</dbReference>
<dbReference type="PROSITE" id="PS00150">
    <property type="entry name" value="ACYLPHOSPHATASE_1"/>
    <property type="match status" value="1"/>
</dbReference>
<keyword evidence="7" id="KW-1185">Reference proteome</keyword>
<feature type="active site" evidence="2">
    <location>
        <position position="45"/>
    </location>
</feature>
<keyword evidence="2" id="KW-0378">Hydrolase</keyword>
<evidence type="ECO:0000259" key="5">
    <source>
        <dbReference type="PROSITE" id="PS51163"/>
    </source>
</evidence>